<accession>A0AC61QU37</accession>
<sequence>MMKDRFDFDKVGKRMPYTVPDGFFKEMEDNVLNSVACRRTEEKRGFRLSRRVKAGMAATAVASVVLAFVLSTGGYEPRHTDFAEVEKAFCNLSPEDQMYMLSVYQEDVFMEE</sequence>
<dbReference type="EMBL" id="SRZC01000001">
    <property type="protein sequence ID" value="TGX84159.1"/>
    <property type="molecule type" value="Genomic_DNA"/>
</dbReference>
<evidence type="ECO:0000313" key="1">
    <source>
        <dbReference type="EMBL" id="TGX84159.1"/>
    </source>
</evidence>
<gene>
    <name evidence="1" type="ORF">E5358_00540</name>
</gene>
<protein>
    <submittedName>
        <fullName evidence="1">Uncharacterized protein</fullName>
    </submittedName>
</protein>
<comment type="caution">
    <text evidence="1">The sequence shown here is derived from an EMBL/GenBank/DDBJ whole genome shotgun (WGS) entry which is preliminary data.</text>
</comment>
<proteinExistence type="predicted"/>
<reference evidence="1" key="1">
    <citation type="submission" date="2019-04" db="EMBL/GenBank/DDBJ databases">
        <title>Microbes associate with the intestines of laboratory mice.</title>
        <authorList>
            <person name="Navarre W."/>
            <person name="Wong E."/>
            <person name="Huang K."/>
            <person name="Tropini C."/>
            <person name="Ng K."/>
            <person name="Yu B."/>
        </authorList>
    </citation>
    <scope>NUCLEOTIDE SEQUENCE</scope>
    <source>
        <strain evidence="1">NM73_A23</strain>
    </source>
</reference>
<evidence type="ECO:0000313" key="2">
    <source>
        <dbReference type="Proteomes" id="UP000308886"/>
    </source>
</evidence>
<name>A0AC61QU37_9BACT</name>
<organism evidence="1 2">
    <name type="scientific">Palleniella muris</name>
    <dbReference type="NCBI Taxonomy" id="3038145"/>
    <lineage>
        <taxon>Bacteria</taxon>
        <taxon>Pseudomonadati</taxon>
        <taxon>Bacteroidota</taxon>
        <taxon>Bacteroidia</taxon>
        <taxon>Bacteroidales</taxon>
        <taxon>Prevotellaceae</taxon>
        <taxon>Palleniella</taxon>
    </lineage>
</organism>
<keyword evidence="2" id="KW-1185">Reference proteome</keyword>
<dbReference type="Proteomes" id="UP000308886">
    <property type="component" value="Unassembled WGS sequence"/>
</dbReference>